<protein>
    <recommendedName>
        <fullName evidence="11">Tectonic-1</fullName>
    </recommendedName>
</protein>
<keyword evidence="3" id="KW-0732">Signal</keyword>
<organism evidence="9 10">
    <name type="scientific">Megalops atlanticus</name>
    <name type="common">Tarpon</name>
    <name type="synonym">Clupea gigantea</name>
    <dbReference type="NCBI Taxonomy" id="7932"/>
    <lineage>
        <taxon>Eukaryota</taxon>
        <taxon>Metazoa</taxon>
        <taxon>Chordata</taxon>
        <taxon>Craniata</taxon>
        <taxon>Vertebrata</taxon>
        <taxon>Euteleostomi</taxon>
        <taxon>Actinopterygii</taxon>
        <taxon>Neopterygii</taxon>
        <taxon>Teleostei</taxon>
        <taxon>Elopiformes</taxon>
        <taxon>Megalopidae</taxon>
        <taxon>Megalops</taxon>
    </lineage>
</organism>
<evidence type="ECO:0000313" key="9">
    <source>
        <dbReference type="EMBL" id="KAG7476757.1"/>
    </source>
</evidence>
<dbReference type="GO" id="GO:0060271">
    <property type="term" value="P:cilium assembly"/>
    <property type="evidence" value="ECO:0007669"/>
    <property type="project" value="TreeGrafter"/>
</dbReference>
<comment type="subunit">
    <text evidence="2">Part of the tectonic-like complex (also named B9 complex).</text>
</comment>
<dbReference type="AlphaFoldDB" id="A0A9D3Q2S3"/>
<feature type="domain" description="Tectonic-1-3" evidence="7">
    <location>
        <begin position="366"/>
        <end position="526"/>
    </location>
</feature>
<feature type="domain" description="Tectonic-1-3 N-terminal" evidence="8">
    <location>
        <begin position="46"/>
        <end position="152"/>
    </location>
</feature>
<dbReference type="OrthoDB" id="2104337at2759"/>
<dbReference type="PANTHER" id="PTHR14611:SF1">
    <property type="entry name" value="TECTONIC-1"/>
    <property type="match status" value="1"/>
</dbReference>
<evidence type="ECO:0000256" key="1">
    <source>
        <dbReference type="ARBA" id="ARBA00007633"/>
    </source>
</evidence>
<accession>A0A9D3Q2S3</accession>
<dbReference type="Pfam" id="PF07773">
    <property type="entry name" value="TCTN_DUF1619"/>
    <property type="match status" value="2"/>
</dbReference>
<reference evidence="9" key="1">
    <citation type="submission" date="2021-01" db="EMBL/GenBank/DDBJ databases">
        <authorList>
            <person name="Zahm M."/>
            <person name="Roques C."/>
            <person name="Cabau C."/>
            <person name="Klopp C."/>
            <person name="Donnadieu C."/>
            <person name="Jouanno E."/>
            <person name="Lampietro C."/>
            <person name="Louis A."/>
            <person name="Herpin A."/>
            <person name="Echchiki A."/>
            <person name="Berthelot C."/>
            <person name="Parey E."/>
            <person name="Roest-Crollius H."/>
            <person name="Braasch I."/>
            <person name="Postlethwait J."/>
            <person name="Bobe J."/>
            <person name="Montfort J."/>
            <person name="Bouchez O."/>
            <person name="Begum T."/>
            <person name="Mejri S."/>
            <person name="Adams A."/>
            <person name="Chen W.-J."/>
            <person name="Guiguen Y."/>
        </authorList>
    </citation>
    <scope>NUCLEOTIDE SEQUENCE</scope>
    <source>
        <strain evidence="9">YG-15Mar2019-1</strain>
        <tissue evidence="9">Brain</tissue>
    </source>
</reference>
<evidence type="ECO:0000259" key="8">
    <source>
        <dbReference type="Pfam" id="PF25752"/>
    </source>
</evidence>
<keyword evidence="5" id="KW-0325">Glycoprotein</keyword>
<evidence type="ECO:0008006" key="11">
    <source>
        <dbReference type="Google" id="ProtNLM"/>
    </source>
</evidence>
<dbReference type="EMBL" id="JAFDVH010000006">
    <property type="protein sequence ID" value="KAG7476757.1"/>
    <property type="molecule type" value="Genomic_DNA"/>
</dbReference>
<comment type="caution">
    <text evidence="9">The sequence shown here is derived from an EMBL/GenBank/DDBJ whole genome shotgun (WGS) entry which is preliminary data.</text>
</comment>
<comment type="similarity">
    <text evidence="1">Belongs to the tectonic family.</text>
</comment>
<dbReference type="GO" id="GO:0036038">
    <property type="term" value="C:MKS complex"/>
    <property type="evidence" value="ECO:0007669"/>
    <property type="project" value="TreeGrafter"/>
</dbReference>
<dbReference type="InterPro" id="IPR040354">
    <property type="entry name" value="TCTN1-3"/>
</dbReference>
<evidence type="ECO:0000313" key="10">
    <source>
        <dbReference type="Proteomes" id="UP001046870"/>
    </source>
</evidence>
<dbReference type="PANTHER" id="PTHR14611">
    <property type="entry name" value="TECTONIC FAMILY MEMBER"/>
    <property type="match status" value="1"/>
</dbReference>
<dbReference type="InterPro" id="IPR057724">
    <property type="entry name" value="TCTN1-3_N"/>
</dbReference>
<feature type="domain" description="Tectonic-1-3" evidence="7">
    <location>
        <begin position="183"/>
        <end position="351"/>
    </location>
</feature>
<name>A0A9D3Q2S3_MEGAT</name>
<dbReference type="InterPro" id="IPR011677">
    <property type="entry name" value="TCTN1-3_dom"/>
</dbReference>
<dbReference type="GO" id="GO:1904491">
    <property type="term" value="P:protein localization to ciliary transition zone"/>
    <property type="evidence" value="ECO:0007669"/>
    <property type="project" value="TreeGrafter"/>
</dbReference>
<sequence length="554" mass="58726">MQTAILPDSKTPLDVNSSPETTTTITHTTPSISGSQPLPLSGSLPPPVTDVSRLCPCNLLEGQCDVNCCCDKDCVGDFKLFTSCSVEKLVADPQLCSQDTVQYSLSTAADGWARVQTSVTQEVNPNILCIQRANYKAGLSFGTPEVPTDGNFDGLFQQFAGFSFASMGDGGTSNQVAPQVSPGYTYADVIWTQEESGERGFFRLPAPAGTAHCSDANPAAFLEDRTTSCTRPFRLAQDCTTLPALSLQMYTSFSIFSDKTENSTVAVDVTSIVLQALDGTRTLLDTTDGSSFGPMLGEDDSVCNNVVLQVSYIITYGEMGTIVSTAASLVLGAVDRIMLPIQQEFGVMFVQESTTPAVLPLSGNPGYVAGLPLVAGSRTAEYPFSRDCLGATGPRVPVLFGLNMVSGCTLRFEESANCSLVSELILRVLRGTDFPGYVASFGNSPANAVMDWVQIKTQTTSTGTTSCSVPLSLDLEVKWTKYGSLVNPQAQIVNVTEVIQTNTSSLSSLSGGGGILFISTSVTFTDVSAAGQPGYRAAPTIDAKLPYDFFFPFV</sequence>
<evidence type="ECO:0000256" key="6">
    <source>
        <dbReference type="SAM" id="MobiDB-lite"/>
    </source>
</evidence>
<evidence type="ECO:0000256" key="2">
    <source>
        <dbReference type="ARBA" id="ARBA00011495"/>
    </source>
</evidence>
<evidence type="ECO:0000259" key="7">
    <source>
        <dbReference type="Pfam" id="PF07773"/>
    </source>
</evidence>
<keyword evidence="10" id="KW-1185">Reference proteome</keyword>
<feature type="compositionally biased region" description="Low complexity" evidence="6">
    <location>
        <begin position="17"/>
        <end position="43"/>
    </location>
</feature>
<proteinExistence type="inferred from homology"/>
<keyword evidence="4" id="KW-0970">Cilium biogenesis/degradation</keyword>
<gene>
    <name evidence="9" type="ORF">MATL_G00086160</name>
</gene>
<dbReference type="Pfam" id="PF25752">
    <property type="entry name" value="DUF1619_N"/>
    <property type="match status" value="1"/>
</dbReference>
<feature type="region of interest" description="Disordered" evidence="6">
    <location>
        <begin position="1"/>
        <end position="44"/>
    </location>
</feature>
<evidence type="ECO:0000256" key="3">
    <source>
        <dbReference type="ARBA" id="ARBA00022729"/>
    </source>
</evidence>
<evidence type="ECO:0000256" key="4">
    <source>
        <dbReference type="ARBA" id="ARBA00022794"/>
    </source>
</evidence>
<evidence type="ECO:0000256" key="5">
    <source>
        <dbReference type="ARBA" id="ARBA00023180"/>
    </source>
</evidence>
<dbReference type="Proteomes" id="UP001046870">
    <property type="component" value="Chromosome 6"/>
</dbReference>